<dbReference type="EMBL" id="CP024307">
    <property type="protein sequence ID" value="AUX76252.1"/>
    <property type="molecule type" value="Genomic_DNA"/>
</dbReference>
<reference evidence="2 3" key="1">
    <citation type="submission" date="2017-10" db="EMBL/GenBank/DDBJ databases">
        <title>Analysis of the genome sequences of Rhizobium populations associated to common bean (phaseolus vulgaris).</title>
        <authorList>
            <person name="Bustos P."/>
            <person name="Santamaria R.I."/>
            <person name="Miranda-Sanchez F."/>
            <person name="Perez-Carrascal O."/>
            <person name="Juarez S."/>
            <person name="Lozano L."/>
            <person name="Martinez-Flores I."/>
            <person name="Vinuesa P."/>
            <person name="Martinez-Romero E."/>
            <person name="Cevallos M.A."/>
            <person name="Romero D."/>
            <person name="Davila G."/>
            <person name="Gonzalez V."/>
        </authorList>
    </citation>
    <scope>NUCLEOTIDE SEQUENCE [LARGE SCALE GENOMIC DNA]</scope>
    <source>
        <strain evidence="2 3">NXT3</strain>
    </source>
</reference>
<sequence length="603" mass="64482">MRRSLRIGLARAILLLSMPILPGVSGDVSGDELPTGALTANFPADEAQPALGRTLSELADLYIARRIDRTTVERHLGEYQQMLRQAGADALLAVSAPSPLAGTVADLPDGRLALNLYERAITLGDSGALIGVGNLYLRGQFLEGAPEPERAFEAYARAAAQGNLEGKLRVAELRIRGEGTERDIVAGFTALQELTRADDARVLQALAGLCLSGRIAVRSDLALTALERAAAIFGSAEAYLRLGDLYSRGEDVPADYFLAIEHYRRAAAKGSIDATVKIAEMQARGQGTRKDVIGALAELHDLGRSGEARALLALGDHYGTGEVVPIEASLARNYYESAAGKGSTTALLRLGDGYRKGLFGSRNLAKAADSYRKAWEAGNRGAAIALGVLEASAGRKRIAANGTARLRRAANEGVDGAAVALADAMFYGYGTARDPSGALSLLEAARSKGDRQALLALVAAYRDGKQDGKERLVRKAPRKAKALLTASIEMLPVPARNVQQFLFAAATAKTRAFADLNQRLSALSQPERRQIVRDLPKVNSGLFAYVVKARLKELGARIGRIDGRFNRSFIRAVVKYCRATASNRRCNRGARNPEVVEIVSYAF</sequence>
<feature type="signal peptide" evidence="1">
    <location>
        <begin position="1"/>
        <end position="22"/>
    </location>
</feature>
<dbReference type="RefSeq" id="WP_104839122.1">
    <property type="nucleotide sequence ID" value="NZ_CP024307.1"/>
</dbReference>
<proteinExistence type="predicted"/>
<keyword evidence="1" id="KW-0732">Signal</keyword>
<protein>
    <submittedName>
        <fullName evidence="2">Sel1-like protein</fullName>
    </submittedName>
</protein>
<name>A0A2L0H4Y2_RHIFR</name>
<dbReference type="Gene3D" id="1.25.40.10">
    <property type="entry name" value="Tetratricopeptide repeat domain"/>
    <property type="match status" value="1"/>
</dbReference>
<dbReference type="InterPro" id="IPR050767">
    <property type="entry name" value="Sel1_AlgK"/>
</dbReference>
<dbReference type="SUPFAM" id="SSF81901">
    <property type="entry name" value="HCP-like"/>
    <property type="match status" value="2"/>
</dbReference>
<evidence type="ECO:0000256" key="1">
    <source>
        <dbReference type="SAM" id="SignalP"/>
    </source>
</evidence>
<dbReference type="InterPro" id="IPR011990">
    <property type="entry name" value="TPR-like_helical_dom_sf"/>
</dbReference>
<dbReference type="PANTHER" id="PTHR11102">
    <property type="entry name" value="SEL-1-LIKE PROTEIN"/>
    <property type="match status" value="1"/>
</dbReference>
<organism evidence="2 3">
    <name type="scientific">Rhizobium fredii</name>
    <name type="common">Sinorhizobium fredii</name>
    <dbReference type="NCBI Taxonomy" id="380"/>
    <lineage>
        <taxon>Bacteria</taxon>
        <taxon>Pseudomonadati</taxon>
        <taxon>Pseudomonadota</taxon>
        <taxon>Alphaproteobacteria</taxon>
        <taxon>Hyphomicrobiales</taxon>
        <taxon>Rhizobiaceae</taxon>
        <taxon>Sinorhizobium/Ensifer group</taxon>
        <taxon>Sinorhizobium</taxon>
    </lineage>
</organism>
<dbReference type="Pfam" id="PF08238">
    <property type="entry name" value="Sel1"/>
    <property type="match status" value="6"/>
</dbReference>
<feature type="chain" id="PRO_5014669135" evidence="1">
    <location>
        <begin position="23"/>
        <end position="603"/>
    </location>
</feature>
<evidence type="ECO:0000313" key="3">
    <source>
        <dbReference type="Proteomes" id="UP000239340"/>
    </source>
</evidence>
<evidence type="ECO:0000313" key="2">
    <source>
        <dbReference type="EMBL" id="AUX76252.1"/>
    </source>
</evidence>
<dbReference type="InterPro" id="IPR006597">
    <property type="entry name" value="Sel1-like"/>
</dbReference>
<gene>
    <name evidence="2" type="ORF">NXT3_CH01678</name>
</gene>
<dbReference type="Proteomes" id="UP000239340">
    <property type="component" value="Chromosome"/>
</dbReference>
<dbReference type="AlphaFoldDB" id="A0A2L0H4Y2"/>
<accession>A0A2L0H4Y2</accession>
<dbReference type="SMART" id="SM00671">
    <property type="entry name" value="SEL1"/>
    <property type="match status" value="5"/>
</dbReference>
<dbReference type="PANTHER" id="PTHR11102:SF160">
    <property type="entry name" value="ERAD-ASSOCIATED E3 UBIQUITIN-PROTEIN LIGASE COMPONENT HRD3"/>
    <property type="match status" value="1"/>
</dbReference>